<feature type="compositionally biased region" description="Low complexity" evidence="7">
    <location>
        <begin position="273"/>
        <end position="282"/>
    </location>
</feature>
<feature type="compositionally biased region" description="Basic and acidic residues" evidence="7">
    <location>
        <begin position="141"/>
        <end position="153"/>
    </location>
</feature>
<dbReference type="Gene3D" id="1.10.10.1180">
    <property type="entry name" value="MAN1, winged-helix domain"/>
    <property type="match status" value="1"/>
</dbReference>
<reference evidence="10" key="2">
    <citation type="journal article" date="2022" name="Microbiol. Resour. Announc.">
        <title>Whole-Genome Sequence of Entomortierella parvispora E1425, a Mucoromycotan Fungus Associated with Burkholderiaceae-Related Endosymbiotic Bacteria.</title>
        <authorList>
            <person name="Herlambang A."/>
            <person name="Guo Y."/>
            <person name="Takashima Y."/>
            <person name="Narisawa K."/>
            <person name="Ohta H."/>
            <person name="Nishizawa T."/>
        </authorList>
    </citation>
    <scope>NUCLEOTIDE SEQUENCE</scope>
    <source>
        <strain evidence="10">E1425</strain>
    </source>
</reference>
<dbReference type="GO" id="GO:0034399">
    <property type="term" value="C:nuclear periphery"/>
    <property type="evidence" value="ECO:0007669"/>
    <property type="project" value="TreeGrafter"/>
</dbReference>
<accession>A0A9P3HCJ3</accession>
<dbReference type="PANTHER" id="PTHR47808:SF2">
    <property type="entry name" value="LEM DOMAIN-CONTAINING PROTEIN 2"/>
    <property type="match status" value="1"/>
</dbReference>
<name>A0A9P3HCJ3_9FUNG</name>
<dbReference type="Proteomes" id="UP000827284">
    <property type="component" value="Unassembled WGS sequence"/>
</dbReference>
<dbReference type="InterPro" id="IPR041885">
    <property type="entry name" value="MAN1_winged_helix_dom"/>
</dbReference>
<organism evidence="10 11">
    <name type="scientific">Entomortierella parvispora</name>
    <dbReference type="NCBI Taxonomy" id="205924"/>
    <lineage>
        <taxon>Eukaryota</taxon>
        <taxon>Fungi</taxon>
        <taxon>Fungi incertae sedis</taxon>
        <taxon>Mucoromycota</taxon>
        <taxon>Mortierellomycotina</taxon>
        <taxon>Mortierellomycetes</taxon>
        <taxon>Mortierellales</taxon>
        <taxon>Mortierellaceae</taxon>
        <taxon>Entomortierella</taxon>
    </lineage>
</organism>
<evidence type="ECO:0000259" key="9">
    <source>
        <dbReference type="Pfam" id="PF09402"/>
    </source>
</evidence>
<dbReference type="OrthoDB" id="2503928at2759"/>
<feature type="transmembrane region" description="Helical" evidence="8">
    <location>
        <begin position="318"/>
        <end position="337"/>
    </location>
</feature>
<keyword evidence="3 8" id="KW-0812">Transmembrane</keyword>
<dbReference type="AlphaFoldDB" id="A0A9P3HCJ3"/>
<dbReference type="GO" id="GO:0005637">
    <property type="term" value="C:nuclear inner membrane"/>
    <property type="evidence" value="ECO:0007669"/>
    <property type="project" value="UniProtKB-SubCell"/>
</dbReference>
<keyword evidence="4 8" id="KW-1133">Transmembrane helix</keyword>
<evidence type="ECO:0000256" key="8">
    <source>
        <dbReference type="SAM" id="Phobius"/>
    </source>
</evidence>
<dbReference type="InterPro" id="IPR044780">
    <property type="entry name" value="Heh2/Src1"/>
</dbReference>
<evidence type="ECO:0000256" key="5">
    <source>
        <dbReference type="ARBA" id="ARBA00023136"/>
    </source>
</evidence>
<evidence type="ECO:0000256" key="3">
    <source>
        <dbReference type="ARBA" id="ARBA00022692"/>
    </source>
</evidence>
<dbReference type="Pfam" id="PF09402">
    <property type="entry name" value="MSC"/>
    <property type="match status" value="1"/>
</dbReference>
<keyword evidence="11" id="KW-1185">Reference proteome</keyword>
<evidence type="ECO:0000256" key="4">
    <source>
        <dbReference type="ARBA" id="ARBA00022989"/>
    </source>
</evidence>
<evidence type="ECO:0000313" key="10">
    <source>
        <dbReference type="EMBL" id="GJJ74127.1"/>
    </source>
</evidence>
<dbReference type="Gene3D" id="1.10.720.40">
    <property type="match status" value="1"/>
</dbReference>
<dbReference type="GO" id="GO:0071763">
    <property type="term" value="P:nuclear membrane organization"/>
    <property type="evidence" value="ECO:0007669"/>
    <property type="project" value="TreeGrafter"/>
</dbReference>
<dbReference type="GO" id="GO:0005783">
    <property type="term" value="C:endoplasmic reticulum"/>
    <property type="evidence" value="ECO:0007669"/>
    <property type="project" value="TreeGrafter"/>
</dbReference>
<dbReference type="CDD" id="cd12935">
    <property type="entry name" value="LEM_like"/>
    <property type="match status" value="1"/>
</dbReference>
<evidence type="ECO:0000256" key="2">
    <source>
        <dbReference type="ARBA" id="ARBA00022553"/>
    </source>
</evidence>
<keyword evidence="2" id="KW-0597">Phosphoprotein</keyword>
<evidence type="ECO:0000256" key="1">
    <source>
        <dbReference type="ARBA" id="ARBA00004540"/>
    </source>
</evidence>
<feature type="region of interest" description="Disordered" evidence="7">
    <location>
        <begin position="52"/>
        <end position="308"/>
    </location>
</feature>
<protein>
    <recommendedName>
        <fullName evidence="9">Man1/Src1-like C-terminal domain-containing protein</fullName>
    </recommendedName>
</protein>
<dbReference type="InterPro" id="IPR018996">
    <property type="entry name" value="Man1/Src1-like_C"/>
</dbReference>
<sequence>MASSERPPYLHPDFDPWKITMDQIREILIEHNVKTPTGVVRKQKLVDLFNEHIKPRIPEYNPNAVDSQDESDAAPPPPAKAPKARKPKVDEDATETKPAPKPRLGRSASKQSLATEEPDKEPVKEVKLKRSNSRAKIATAKADKEKKEEEAPTRGRAVRRPTLMSDDDSAIFAKTPVKKETKTRKKADRSNFSDENPFQSESESERRRSRSRTVDTSSRSVTRSQSRSRQSSRSSGKERDTTPVKDHVFKVPAQPAFSRFMQPPSSKIKDDSGSASSSVAHSTPRRLSVSELPEPKPLHLSSSGHRRTGFNRNNLKQYLAPALVALSAILLTYGAWYRQTRIQVGFCTPTTTEKNTAFYYPSCIPCPDRATCISSDAEPICPPEYLLKPQLFSFGNLLPLTPVCVLNKAKEYQSLQVADAAEKLLHSHAGNVDCSMVRDSFPVNSAGYRSRRGIPVDELRYQLEQLKDDSVSDEDFSQYWDLAMRELRRRPNKVSFEQGVNSEDIIRSLKPRRSLGCAIRQTLVGWIVKFKFFFAALLASVIGAVAVKNYITRRHKETRVINGLVQNVLTKLSDQAHYYYVDPVIYPEPFLPQLHLRDVLLANVHSTAQRQEIWDNVVAAVERNSNVRTSTQEVRGEVHRVWEWVGASGVLSDQAAGHSGSGLHRHHSPEDSGIDDAYSGYGRTGFGTRGVPKVPPRTGPNGSFFGMRRHDSEFMNPTNPLYPSLSQDYDSLSQE</sequence>
<gene>
    <name evidence="10" type="ORF">EMPS_06485</name>
</gene>
<proteinExistence type="predicted"/>
<evidence type="ECO:0000313" key="11">
    <source>
        <dbReference type="Proteomes" id="UP000827284"/>
    </source>
</evidence>
<reference evidence="10" key="1">
    <citation type="submission" date="2021-11" db="EMBL/GenBank/DDBJ databases">
        <authorList>
            <person name="Herlambang A."/>
            <person name="Guo Y."/>
            <person name="Takashima Y."/>
            <person name="Nishizawa T."/>
        </authorList>
    </citation>
    <scope>NUCLEOTIDE SEQUENCE</scope>
    <source>
        <strain evidence="10">E1425</strain>
    </source>
</reference>
<dbReference type="PANTHER" id="PTHR47808">
    <property type="entry name" value="INNER NUCLEAR MEMBRANE PROTEIN HEH2-RELATED"/>
    <property type="match status" value="1"/>
</dbReference>
<keyword evidence="5 8" id="KW-0472">Membrane</keyword>
<feature type="compositionally biased region" description="Low complexity" evidence="7">
    <location>
        <begin position="214"/>
        <end position="234"/>
    </location>
</feature>
<feature type="compositionally biased region" description="Basic and acidic residues" evidence="7">
    <location>
        <begin position="235"/>
        <end position="249"/>
    </location>
</feature>
<dbReference type="GO" id="GO:0003682">
    <property type="term" value="F:chromatin binding"/>
    <property type="evidence" value="ECO:0007669"/>
    <property type="project" value="InterPro"/>
</dbReference>
<comment type="caution">
    <text evidence="10">The sequence shown here is derived from an EMBL/GenBank/DDBJ whole genome shotgun (WGS) entry which is preliminary data.</text>
</comment>
<evidence type="ECO:0000256" key="6">
    <source>
        <dbReference type="ARBA" id="ARBA00023242"/>
    </source>
</evidence>
<keyword evidence="6" id="KW-0539">Nucleus</keyword>
<dbReference type="InterPro" id="IPR011015">
    <property type="entry name" value="LEM/LEM-like_dom_sf"/>
</dbReference>
<feature type="compositionally biased region" description="Polar residues" evidence="7">
    <location>
        <begin position="715"/>
        <end position="735"/>
    </location>
</feature>
<dbReference type="EMBL" id="BQFW01000008">
    <property type="protein sequence ID" value="GJJ74127.1"/>
    <property type="molecule type" value="Genomic_DNA"/>
</dbReference>
<feature type="region of interest" description="Disordered" evidence="7">
    <location>
        <begin position="655"/>
        <end position="735"/>
    </location>
</feature>
<evidence type="ECO:0000256" key="7">
    <source>
        <dbReference type="SAM" id="MobiDB-lite"/>
    </source>
</evidence>
<feature type="domain" description="Man1/Src1-like C-terminal" evidence="9">
    <location>
        <begin position="327"/>
        <end position="646"/>
    </location>
</feature>
<comment type="subcellular location">
    <subcellularLocation>
        <location evidence="1">Nucleus inner membrane</location>
    </subcellularLocation>
</comment>
<feature type="transmembrane region" description="Helical" evidence="8">
    <location>
        <begin position="523"/>
        <end position="547"/>
    </location>
</feature>